<dbReference type="EMBL" id="JAOYFB010000001">
    <property type="protein sequence ID" value="KAK4002975.1"/>
    <property type="molecule type" value="Genomic_DNA"/>
</dbReference>
<evidence type="ECO:0000256" key="1">
    <source>
        <dbReference type="SAM" id="Coils"/>
    </source>
</evidence>
<gene>
    <name evidence="3" type="ORF">OUZ56_004765</name>
</gene>
<proteinExistence type="predicted"/>
<comment type="caution">
    <text evidence="3">The sequence shown here is derived from an EMBL/GenBank/DDBJ whole genome shotgun (WGS) entry which is preliminary data.</text>
</comment>
<feature type="compositionally biased region" description="Basic and acidic residues" evidence="2">
    <location>
        <begin position="91"/>
        <end position="106"/>
    </location>
</feature>
<keyword evidence="4" id="KW-1185">Reference proteome</keyword>
<evidence type="ECO:0000313" key="4">
    <source>
        <dbReference type="Proteomes" id="UP001234178"/>
    </source>
</evidence>
<protein>
    <submittedName>
        <fullName evidence="3">Uncharacterized protein</fullName>
    </submittedName>
</protein>
<name>A0ABQ9YQU7_9CRUS</name>
<dbReference type="Proteomes" id="UP001234178">
    <property type="component" value="Unassembled WGS sequence"/>
</dbReference>
<evidence type="ECO:0000313" key="3">
    <source>
        <dbReference type="EMBL" id="KAK4002975.1"/>
    </source>
</evidence>
<reference evidence="3 4" key="1">
    <citation type="journal article" date="2023" name="Nucleic Acids Res.">
        <title>The hologenome of Daphnia magna reveals possible DNA methylation and microbiome-mediated evolution of the host genome.</title>
        <authorList>
            <person name="Chaturvedi A."/>
            <person name="Li X."/>
            <person name="Dhandapani V."/>
            <person name="Marshall H."/>
            <person name="Kissane S."/>
            <person name="Cuenca-Cambronero M."/>
            <person name="Asole G."/>
            <person name="Calvet F."/>
            <person name="Ruiz-Romero M."/>
            <person name="Marangio P."/>
            <person name="Guigo R."/>
            <person name="Rago D."/>
            <person name="Mirbahai L."/>
            <person name="Eastwood N."/>
            <person name="Colbourne J.K."/>
            <person name="Zhou J."/>
            <person name="Mallon E."/>
            <person name="Orsini L."/>
        </authorList>
    </citation>
    <scope>NUCLEOTIDE SEQUENCE [LARGE SCALE GENOMIC DNA]</scope>
    <source>
        <strain evidence="3">LRV0_1</strain>
    </source>
</reference>
<feature type="compositionally biased region" description="Low complexity" evidence="2">
    <location>
        <begin position="72"/>
        <end position="88"/>
    </location>
</feature>
<organism evidence="3 4">
    <name type="scientific">Daphnia magna</name>
    <dbReference type="NCBI Taxonomy" id="35525"/>
    <lineage>
        <taxon>Eukaryota</taxon>
        <taxon>Metazoa</taxon>
        <taxon>Ecdysozoa</taxon>
        <taxon>Arthropoda</taxon>
        <taxon>Crustacea</taxon>
        <taxon>Branchiopoda</taxon>
        <taxon>Diplostraca</taxon>
        <taxon>Cladocera</taxon>
        <taxon>Anomopoda</taxon>
        <taxon>Daphniidae</taxon>
        <taxon>Daphnia</taxon>
    </lineage>
</organism>
<sequence>MKARANILCRIWYRNDSRRPSRSSSYSHVIIVLYLNMDPSFSLQTSSFTRKMMMASEPANGNSLPSVILGSSSTVGTSSASKSTSSLTLREQQHHQNVEGVKERKERQMRRLAAEMDDQRSKFERDKVEALNHQKEAMNRAFRVQLAKLLKEKEELQRKCQTLMQQSKEPNGKIQSNGMTTAAASQAAAETMKLIHENAILRNEKKKQEEQLQMMKESEQHRFENMRSLLDDKARELITFQKQLRQQIARLVERGRQREVGKELESLTQLPLLLRGFLLLMGMKENREESKTKDRVISHLESELRMQTGRAQQFRDILEQSLLTSNRCSISKNEAMSNAFITNSRHIQPDG</sequence>
<keyword evidence="1" id="KW-0175">Coiled coil</keyword>
<feature type="region of interest" description="Disordered" evidence="2">
    <location>
        <begin position="72"/>
        <end position="106"/>
    </location>
</feature>
<accession>A0ABQ9YQU7</accession>
<feature type="coiled-coil region" evidence="1">
    <location>
        <begin position="191"/>
        <end position="218"/>
    </location>
</feature>
<evidence type="ECO:0000256" key="2">
    <source>
        <dbReference type="SAM" id="MobiDB-lite"/>
    </source>
</evidence>